<sequence length="127" mass="13818">TAMTDILETGVNWLNGIRQTHLAQSVTYKRDWETVTVTATLGSTTYEVADEDGLLIQAKSTDFLIAASALVLGEGLVKPKLGDQIIRTVDGEDLTFEVLDLGGVGHYRPADQYGKVLRIHTKQISGD</sequence>
<dbReference type="EMBL" id="LAZR01037826">
    <property type="protein sequence ID" value="KKL21177.1"/>
    <property type="molecule type" value="Genomic_DNA"/>
</dbReference>
<feature type="non-terminal residue" evidence="2">
    <location>
        <position position="1"/>
    </location>
</feature>
<reference evidence="2" key="1">
    <citation type="journal article" date="2015" name="Nature">
        <title>Complex archaea that bridge the gap between prokaryotes and eukaryotes.</title>
        <authorList>
            <person name="Spang A."/>
            <person name="Saw J.H."/>
            <person name="Jorgensen S.L."/>
            <person name="Zaremba-Niedzwiedzka K."/>
            <person name="Martijn J."/>
            <person name="Lind A.E."/>
            <person name="van Eijk R."/>
            <person name="Schleper C."/>
            <person name="Guy L."/>
            <person name="Ettema T.J."/>
        </authorList>
    </citation>
    <scope>NUCLEOTIDE SEQUENCE</scope>
</reference>
<comment type="caution">
    <text evidence="2">The sequence shown here is derived from an EMBL/GenBank/DDBJ whole genome shotgun (WGS) entry which is preliminary data.</text>
</comment>
<gene>
    <name evidence="2" type="ORF">LCGC14_2448100</name>
</gene>
<evidence type="ECO:0000259" key="1">
    <source>
        <dbReference type="Pfam" id="PF25138"/>
    </source>
</evidence>
<organism evidence="2">
    <name type="scientific">marine sediment metagenome</name>
    <dbReference type="NCBI Taxonomy" id="412755"/>
    <lineage>
        <taxon>unclassified sequences</taxon>
        <taxon>metagenomes</taxon>
        <taxon>ecological metagenomes</taxon>
    </lineage>
</organism>
<name>A0A0F9C4H3_9ZZZZ</name>
<proteinExistence type="predicted"/>
<dbReference type="Pfam" id="PF25138">
    <property type="entry name" value="Phage_H_T_join_3"/>
    <property type="match status" value="1"/>
</dbReference>
<protein>
    <recommendedName>
        <fullName evidence="1">Phage head-tail joining protein domain-containing protein</fullName>
    </recommendedName>
</protein>
<dbReference type="InterPro" id="IPR056942">
    <property type="entry name" value="Phage_H_T_join"/>
</dbReference>
<dbReference type="AlphaFoldDB" id="A0A0F9C4H3"/>
<feature type="domain" description="Phage head-tail joining protein" evidence="1">
    <location>
        <begin position="5"/>
        <end position="125"/>
    </location>
</feature>
<accession>A0A0F9C4H3</accession>
<evidence type="ECO:0000313" key="2">
    <source>
        <dbReference type="EMBL" id="KKL21177.1"/>
    </source>
</evidence>